<keyword evidence="3" id="KW-1185">Reference proteome</keyword>
<sequence>MRTRIVVSGFLLALLVGCGGDGSSSSDSQSSNSAPSGTVSIAGATAEYETLIASNNLSDPDGMGNVSYQWMKDGAEIAGASTSSYVLSYSDIGSVITVIASYTDDAGNDESIESDPTAAISPVNEFMSFFSDDNVYVNTSRDSGASWDGVMPFSVSGADAPYGYDGAATSDGKGNIIAVWGAEEISGFGTEIDLAYKVSSDNGATWSALATLNSEAATDSGDDEYPKILTTGNGRWIVVWLADVGGSDNILYSISDDKGATWTPQASIYSTTDTVFNGQPCMANDGGNNWVVAWSSTYDTGSIGTDTDILYTYSRDNGDTWSIRAALDSRASSDSAAETTCTLVMDATGNAIAAWLSTNDLGGTIATDLDVFVSTSSDFGQTWSTSAVANDDAATDGRFDREPILAMDDSGNALLVWSGLRSGSAYDLFVTSTSDYGATWSSVGTVNNAAFTDPTDDRAPTIATDKEGNWLVVWRDLSQSNSTISSSVSTDYGQSWSDKVNVDEGAMGESAFYNFLTVY</sequence>
<dbReference type="PANTHER" id="PTHR43752:SF2">
    <property type="entry name" value="BNR_ASP-BOX REPEAT FAMILY PROTEIN"/>
    <property type="match status" value="1"/>
</dbReference>
<dbReference type="EC" id="3.2.1.-" evidence="2"/>
<dbReference type="InterPro" id="IPR036278">
    <property type="entry name" value="Sialidase_sf"/>
</dbReference>
<reference evidence="2" key="1">
    <citation type="submission" date="2023-07" db="EMBL/GenBank/DDBJ databases">
        <title>Marinobacter sp. chi1 genome sequencing and assembly.</title>
        <authorList>
            <person name="Park S."/>
        </authorList>
    </citation>
    <scope>NUCLEOTIDE SEQUENCE</scope>
    <source>
        <strain evidence="2">Chi1</strain>
    </source>
</reference>
<name>A0ABT8VXR6_9GAMM</name>
<dbReference type="PANTHER" id="PTHR43752">
    <property type="entry name" value="BNR/ASP-BOX REPEAT FAMILY PROTEIN"/>
    <property type="match status" value="1"/>
</dbReference>
<keyword evidence="2" id="KW-0326">Glycosidase</keyword>
<dbReference type="CDD" id="cd15482">
    <property type="entry name" value="Sialidase_non-viral"/>
    <property type="match status" value="1"/>
</dbReference>
<dbReference type="InterPro" id="IPR011040">
    <property type="entry name" value="Sialidase"/>
</dbReference>
<dbReference type="Pfam" id="PF13088">
    <property type="entry name" value="BNR_2"/>
    <property type="match status" value="1"/>
</dbReference>
<protein>
    <submittedName>
        <fullName evidence="2">Sialidase family protein</fullName>
        <ecNumber evidence="2">3.2.1.-</ecNumber>
    </submittedName>
</protein>
<accession>A0ABT8VXR6</accession>
<organism evidence="2 3">
    <name type="scientific">Marinobacter suaedae</name>
    <dbReference type="NCBI Taxonomy" id="3057675"/>
    <lineage>
        <taxon>Bacteria</taxon>
        <taxon>Pseudomonadati</taxon>
        <taxon>Pseudomonadota</taxon>
        <taxon>Gammaproteobacteria</taxon>
        <taxon>Pseudomonadales</taxon>
        <taxon>Marinobacteraceae</taxon>
        <taxon>Marinobacter</taxon>
    </lineage>
</organism>
<evidence type="ECO:0000313" key="2">
    <source>
        <dbReference type="EMBL" id="MDO3720735.1"/>
    </source>
</evidence>
<dbReference type="Gene3D" id="2.60.40.2700">
    <property type="match status" value="1"/>
</dbReference>
<gene>
    <name evidence="2" type="ORF">QVZ43_03305</name>
</gene>
<dbReference type="Gene3D" id="2.120.10.10">
    <property type="match status" value="2"/>
</dbReference>
<feature type="domain" description="Sialidase" evidence="1">
    <location>
        <begin position="291"/>
        <end position="498"/>
    </location>
</feature>
<evidence type="ECO:0000313" key="3">
    <source>
        <dbReference type="Proteomes" id="UP001168640"/>
    </source>
</evidence>
<evidence type="ECO:0000259" key="1">
    <source>
        <dbReference type="Pfam" id="PF13088"/>
    </source>
</evidence>
<dbReference type="EMBL" id="JAUMIS010000001">
    <property type="protein sequence ID" value="MDO3720735.1"/>
    <property type="molecule type" value="Genomic_DNA"/>
</dbReference>
<dbReference type="SUPFAM" id="SSF50939">
    <property type="entry name" value="Sialidases"/>
    <property type="match status" value="2"/>
</dbReference>
<dbReference type="GO" id="GO:0016798">
    <property type="term" value="F:hydrolase activity, acting on glycosyl bonds"/>
    <property type="evidence" value="ECO:0007669"/>
    <property type="project" value="UniProtKB-KW"/>
</dbReference>
<dbReference type="RefSeq" id="WP_302908855.1">
    <property type="nucleotide sequence ID" value="NZ_JAUMIS010000001.1"/>
</dbReference>
<comment type="caution">
    <text evidence="2">The sequence shown here is derived from an EMBL/GenBank/DDBJ whole genome shotgun (WGS) entry which is preliminary data.</text>
</comment>
<proteinExistence type="predicted"/>
<keyword evidence="2" id="KW-0378">Hydrolase</keyword>
<dbReference type="Proteomes" id="UP001168640">
    <property type="component" value="Unassembled WGS sequence"/>
</dbReference>
<dbReference type="PROSITE" id="PS51257">
    <property type="entry name" value="PROKAR_LIPOPROTEIN"/>
    <property type="match status" value="1"/>
</dbReference>